<evidence type="ECO:0000256" key="5">
    <source>
        <dbReference type="ARBA" id="ARBA00022723"/>
    </source>
</evidence>
<dbReference type="GO" id="GO:0046872">
    <property type="term" value="F:metal ion binding"/>
    <property type="evidence" value="ECO:0007669"/>
    <property type="project" value="UniProtKB-KW"/>
</dbReference>
<dbReference type="InterPro" id="IPR034505">
    <property type="entry name" value="Coproporphyrinogen-III_oxidase"/>
</dbReference>
<dbReference type="STRING" id="246404.A0A507FEC9"/>
<dbReference type="GO" id="GO:0051539">
    <property type="term" value="F:4 iron, 4 sulfur cluster binding"/>
    <property type="evidence" value="ECO:0007669"/>
    <property type="project" value="InterPro"/>
</dbReference>
<evidence type="ECO:0000256" key="3">
    <source>
        <dbReference type="ARBA" id="ARBA00022617"/>
    </source>
</evidence>
<evidence type="ECO:0000259" key="11">
    <source>
        <dbReference type="PROSITE" id="PS51918"/>
    </source>
</evidence>
<name>A0A507FEC9_9FUNG</name>
<keyword evidence="13" id="KW-1185">Reference proteome</keyword>
<dbReference type="SMART" id="SM00729">
    <property type="entry name" value="Elp3"/>
    <property type="match status" value="1"/>
</dbReference>
<dbReference type="PANTHER" id="PTHR13932">
    <property type="entry name" value="COPROPORPHYRINIGEN III OXIDASE"/>
    <property type="match status" value="1"/>
</dbReference>
<evidence type="ECO:0000313" key="13">
    <source>
        <dbReference type="Proteomes" id="UP000320333"/>
    </source>
</evidence>
<comment type="caution">
    <text evidence="12">The sequence shown here is derived from an EMBL/GenBank/DDBJ whole genome shotgun (WGS) entry which is preliminary data.</text>
</comment>
<evidence type="ECO:0000256" key="10">
    <source>
        <dbReference type="ARBA" id="ARBA00045130"/>
    </source>
</evidence>
<dbReference type="GO" id="GO:0006779">
    <property type="term" value="P:porphyrin-containing compound biosynthetic process"/>
    <property type="evidence" value="ECO:0007669"/>
    <property type="project" value="InterPro"/>
</dbReference>
<reference evidence="12 13" key="1">
    <citation type="journal article" date="2019" name="Sci. Rep.">
        <title>Comparative genomics of chytrid fungi reveal insights into the obligate biotrophic and pathogenic lifestyle of Synchytrium endobioticum.</title>
        <authorList>
            <person name="van de Vossenberg B.T.L.H."/>
            <person name="Warris S."/>
            <person name="Nguyen H.D.T."/>
            <person name="van Gent-Pelzer M.P.E."/>
            <person name="Joly D.L."/>
            <person name="van de Geest H.C."/>
            <person name="Bonants P.J.M."/>
            <person name="Smith D.S."/>
            <person name="Levesque C.A."/>
            <person name="van der Lee T.A.J."/>
        </authorList>
    </citation>
    <scope>NUCLEOTIDE SEQUENCE [LARGE SCALE GENOMIC DNA]</scope>
    <source>
        <strain evidence="12 13">CBS 675.73</strain>
    </source>
</reference>
<dbReference type="InterPro" id="IPR058240">
    <property type="entry name" value="rSAM_sf"/>
</dbReference>
<dbReference type="InterPro" id="IPR004559">
    <property type="entry name" value="HemW-like"/>
</dbReference>
<dbReference type="AlphaFoldDB" id="A0A507FEC9"/>
<dbReference type="PANTHER" id="PTHR13932:SF5">
    <property type="entry name" value="RADICAL S-ADENOSYL METHIONINE DOMAIN-CONTAINING PROTEIN 1, MITOCHONDRIAL"/>
    <property type="match status" value="1"/>
</dbReference>
<evidence type="ECO:0000256" key="9">
    <source>
        <dbReference type="ARBA" id="ARBA00033094"/>
    </source>
</evidence>
<sequence>MEELNGAEPHIISWSGAQTVTAQELLKNHMRNIAVYIHWPFCLKLCPYCSFNKQRLPCSAKTRFDTETRLCNAIERDLTSELTLLSQRNPSTHINISSLHFGGGTPSLMPPDWIQTILHRLQSSSSSTCISIAPNLEVALESSPSSLTLENLRQFKKAGVTRVSIGIQSLRDAHLKFLGRDHSAESAIESVRHALQVFNGAKDVVSVDLMYGLPGQSVSEWEADVCKMLNILEGAAPRVAGGGAAAGGGGRHFSAYQLTYEPGTPLWRDAKRQGILGQVVKPSDAAAEMYEAVLKICDSTSSSNSNGMLQQYEVSNFAQKGCESRHNLAYWRGWDYIGVGPGAHGRWSNHTTNTRYRSAKVARVESYIEQCLVKGHGTQTLTEMTCQESAKELIVLGLRVKEGLDLDKLSKLNFGNNVRDVLDWDAVSRFADMGLLEVSGSGKSCLRPTSKGLAVIDVILSDILVSIKP</sequence>
<dbReference type="InterPro" id="IPR010723">
    <property type="entry name" value="HemN_C"/>
</dbReference>
<dbReference type="Pfam" id="PF06969">
    <property type="entry name" value="HemN_C"/>
    <property type="match status" value="1"/>
</dbReference>
<keyword evidence="7" id="KW-0411">Iron-sulfur</keyword>
<comment type="similarity">
    <text evidence="1">Belongs to the anaerobic coproporphyrinogen-III oxidase family. HemW subfamily.</text>
</comment>
<protein>
    <recommendedName>
        <fullName evidence="2">Radical S-adenosyl methionine domain-containing protein 1, mitochondrial</fullName>
    </recommendedName>
    <alternativeName>
        <fullName evidence="9">Putative heme chaperone</fullName>
    </alternativeName>
</protein>
<dbReference type="SFLD" id="SFLDF00562">
    <property type="entry name" value="HemN-like__clustered_with_heat"/>
    <property type="match status" value="1"/>
</dbReference>
<evidence type="ECO:0000256" key="6">
    <source>
        <dbReference type="ARBA" id="ARBA00023004"/>
    </source>
</evidence>
<feature type="domain" description="Radical SAM core" evidence="11">
    <location>
        <begin position="27"/>
        <end position="301"/>
    </location>
</feature>
<comment type="function">
    <text evidence="10">May be a heme chaperone, appears to bind heme. Homologous bacterial proteins do not have oxygen-independent coproporphyrinogen-III oxidase activity. Binds 1 [4Fe-4S] cluster. The cluster is coordinated with 3 cysteines and an exchangeable S-adenosyl-L-methionine.</text>
</comment>
<dbReference type="SUPFAM" id="SSF102114">
    <property type="entry name" value="Radical SAM enzymes"/>
    <property type="match status" value="1"/>
</dbReference>
<dbReference type="Gene3D" id="3.20.20.70">
    <property type="entry name" value="Aldolase class I"/>
    <property type="match status" value="1"/>
</dbReference>
<keyword evidence="3" id="KW-0349">Heme</keyword>
<evidence type="ECO:0000256" key="2">
    <source>
        <dbReference type="ARBA" id="ARBA00014678"/>
    </source>
</evidence>
<evidence type="ECO:0000313" key="12">
    <source>
        <dbReference type="EMBL" id="TPX73646.1"/>
    </source>
</evidence>
<accession>A0A507FEC9</accession>
<evidence type="ECO:0000256" key="7">
    <source>
        <dbReference type="ARBA" id="ARBA00023014"/>
    </source>
</evidence>
<dbReference type="SFLD" id="SFLDG01065">
    <property type="entry name" value="anaerobic_coproporphyrinogen-I"/>
    <property type="match status" value="1"/>
</dbReference>
<gene>
    <name evidence="12" type="ORF">CcCBS67573_g05087</name>
</gene>
<dbReference type="InterPro" id="IPR006638">
    <property type="entry name" value="Elp3/MiaA/NifB-like_rSAM"/>
</dbReference>
<keyword evidence="5" id="KW-0479">Metal-binding</keyword>
<keyword evidence="6" id="KW-0408">Iron</keyword>
<dbReference type="EMBL" id="QEAP01000173">
    <property type="protein sequence ID" value="TPX73646.1"/>
    <property type="molecule type" value="Genomic_DNA"/>
</dbReference>
<dbReference type="Pfam" id="PF04055">
    <property type="entry name" value="Radical_SAM"/>
    <property type="match status" value="1"/>
</dbReference>
<dbReference type="GO" id="GO:0004109">
    <property type="term" value="F:coproporphyrinogen oxidase activity"/>
    <property type="evidence" value="ECO:0007669"/>
    <property type="project" value="InterPro"/>
</dbReference>
<dbReference type="GO" id="GO:0005739">
    <property type="term" value="C:mitochondrion"/>
    <property type="evidence" value="ECO:0007669"/>
    <property type="project" value="TreeGrafter"/>
</dbReference>
<dbReference type="Proteomes" id="UP000320333">
    <property type="component" value="Unassembled WGS sequence"/>
</dbReference>
<evidence type="ECO:0000256" key="1">
    <source>
        <dbReference type="ARBA" id="ARBA00006100"/>
    </source>
</evidence>
<dbReference type="OrthoDB" id="431409at2759"/>
<keyword evidence="8" id="KW-0143">Chaperone</keyword>
<dbReference type="NCBIfam" id="TIGR00539">
    <property type="entry name" value="hemN_rel"/>
    <property type="match status" value="1"/>
</dbReference>
<evidence type="ECO:0000256" key="8">
    <source>
        <dbReference type="ARBA" id="ARBA00023186"/>
    </source>
</evidence>
<organism evidence="12 13">
    <name type="scientific">Chytriomyces confervae</name>
    <dbReference type="NCBI Taxonomy" id="246404"/>
    <lineage>
        <taxon>Eukaryota</taxon>
        <taxon>Fungi</taxon>
        <taxon>Fungi incertae sedis</taxon>
        <taxon>Chytridiomycota</taxon>
        <taxon>Chytridiomycota incertae sedis</taxon>
        <taxon>Chytridiomycetes</taxon>
        <taxon>Chytridiales</taxon>
        <taxon>Chytriomycetaceae</taxon>
        <taxon>Chytriomyces</taxon>
    </lineage>
</organism>
<keyword evidence="4" id="KW-0949">S-adenosyl-L-methionine</keyword>
<proteinExistence type="inferred from homology"/>
<dbReference type="PROSITE" id="PS51918">
    <property type="entry name" value="RADICAL_SAM"/>
    <property type="match status" value="1"/>
</dbReference>
<dbReference type="InterPro" id="IPR013785">
    <property type="entry name" value="Aldolase_TIM"/>
</dbReference>
<dbReference type="InterPro" id="IPR007197">
    <property type="entry name" value="rSAM"/>
</dbReference>
<dbReference type="SFLD" id="SFLDS00029">
    <property type="entry name" value="Radical_SAM"/>
    <property type="match status" value="1"/>
</dbReference>
<evidence type="ECO:0000256" key="4">
    <source>
        <dbReference type="ARBA" id="ARBA00022691"/>
    </source>
</evidence>